<sequence>MIEEPENAIHPWPLRKLITRAQNSSRQIILTTHSETVVNAVIDPETLFLVENENKKGTIVTPATERESALKAILEESGQKLGDVWLDGSLGGVPGGES</sequence>
<organism evidence="2 3">
    <name type="scientific">Cystobacter ferrugineus</name>
    <dbReference type="NCBI Taxonomy" id="83449"/>
    <lineage>
        <taxon>Bacteria</taxon>
        <taxon>Pseudomonadati</taxon>
        <taxon>Myxococcota</taxon>
        <taxon>Myxococcia</taxon>
        <taxon>Myxococcales</taxon>
        <taxon>Cystobacterineae</taxon>
        <taxon>Archangiaceae</taxon>
        <taxon>Cystobacter</taxon>
    </lineage>
</organism>
<dbReference type="GO" id="GO:0005524">
    <property type="term" value="F:ATP binding"/>
    <property type="evidence" value="ECO:0007669"/>
    <property type="project" value="InterPro"/>
</dbReference>
<comment type="caution">
    <text evidence="2">The sequence shown here is derived from an EMBL/GenBank/DDBJ whole genome shotgun (WGS) entry which is preliminary data.</text>
</comment>
<accession>A0A1L9BDM0</accession>
<evidence type="ECO:0000313" key="3">
    <source>
        <dbReference type="Proteomes" id="UP000182229"/>
    </source>
</evidence>
<dbReference type="STRING" id="83449.BON30_15120"/>
<reference evidence="2 3" key="2">
    <citation type="submission" date="2016-12" db="EMBL/GenBank/DDBJ databases">
        <title>Draft Genome Sequence of Cystobacter ferrugineus Strain Cbfe23.</title>
        <authorList>
            <person name="Akbar S."/>
            <person name="Dowd S.E."/>
            <person name="Stevens D.C."/>
        </authorList>
    </citation>
    <scope>NUCLEOTIDE SEQUENCE [LARGE SCALE GENOMIC DNA]</scope>
    <source>
        <strain evidence="2 3">Cbfe23</strain>
    </source>
</reference>
<dbReference type="EMBL" id="MPIN01000003">
    <property type="protein sequence ID" value="OJH40357.1"/>
    <property type="molecule type" value="Genomic_DNA"/>
</dbReference>
<dbReference type="Pfam" id="PF13304">
    <property type="entry name" value="AAA_21"/>
    <property type="match status" value="1"/>
</dbReference>
<gene>
    <name evidence="2" type="ORF">BON30_15120</name>
</gene>
<reference evidence="3" key="1">
    <citation type="submission" date="2016-11" db="EMBL/GenBank/DDBJ databases">
        <authorList>
            <person name="Shukria A."/>
            <person name="Stevens D.C."/>
        </authorList>
    </citation>
    <scope>NUCLEOTIDE SEQUENCE [LARGE SCALE GENOMIC DNA]</scope>
    <source>
        <strain evidence="3">Cbfe23</strain>
    </source>
</reference>
<dbReference type="AlphaFoldDB" id="A0A1L9BDM0"/>
<protein>
    <recommendedName>
        <fullName evidence="1">ATPase AAA-type core domain-containing protein</fullName>
    </recommendedName>
</protein>
<dbReference type="InterPro" id="IPR003959">
    <property type="entry name" value="ATPase_AAA_core"/>
</dbReference>
<dbReference type="Proteomes" id="UP000182229">
    <property type="component" value="Unassembled WGS sequence"/>
</dbReference>
<name>A0A1L9BDM0_9BACT</name>
<feature type="domain" description="ATPase AAA-type core" evidence="1">
    <location>
        <begin position="2"/>
        <end position="38"/>
    </location>
</feature>
<keyword evidence="3" id="KW-1185">Reference proteome</keyword>
<evidence type="ECO:0000313" key="2">
    <source>
        <dbReference type="EMBL" id="OJH40357.1"/>
    </source>
</evidence>
<dbReference type="GO" id="GO:0016887">
    <property type="term" value="F:ATP hydrolysis activity"/>
    <property type="evidence" value="ECO:0007669"/>
    <property type="project" value="InterPro"/>
</dbReference>
<proteinExistence type="predicted"/>
<evidence type="ECO:0000259" key="1">
    <source>
        <dbReference type="Pfam" id="PF13304"/>
    </source>
</evidence>